<proteinExistence type="predicted"/>
<evidence type="ECO:0000313" key="1">
    <source>
        <dbReference type="EMBL" id="QLY78474.1"/>
    </source>
</evidence>
<protein>
    <submittedName>
        <fullName evidence="1">Uncharacterized protein</fullName>
    </submittedName>
</protein>
<sequence length="192" mass="21492">MIHSGTKLSPPWVTQRNKIACTIGLDPQVEVGELEERSCEKYVVKILVNDNKKAKAIANMLVPEYVYGESRLKIKVYAPCEIRVYPRIHKLNGEELSQLLTDALGGNPLYRGFVITDGIIPTVVAETVGQVVGIIKKEIVQFFNDDITDLCGNYNEVASKVFNSIIRRDYNPATLSFTTEDRECLIGLSSRK</sequence>
<dbReference type="Proteomes" id="UP000512286">
    <property type="component" value="Chromosome"/>
</dbReference>
<dbReference type="EMBL" id="CP059378">
    <property type="protein sequence ID" value="QLY78474.1"/>
    <property type="molecule type" value="Genomic_DNA"/>
</dbReference>
<dbReference type="KEGG" id="cint:HZF06_15440"/>
<accession>A0A7D6ZVL5</accession>
<evidence type="ECO:0000313" key="2">
    <source>
        <dbReference type="Proteomes" id="UP000512286"/>
    </source>
</evidence>
<reference evidence="1 2" key="1">
    <citation type="submission" date="2020-07" db="EMBL/GenBank/DDBJ databases">
        <title>Electron transfer.</title>
        <authorList>
            <person name="Huang L."/>
            <person name="Liu X."/>
            <person name="Zhou S."/>
        </authorList>
    </citation>
    <scope>NUCLEOTIDE SEQUENCE [LARGE SCALE GENOMIC DNA]</scope>
    <source>
        <strain evidence="1 2">Lx1</strain>
    </source>
</reference>
<dbReference type="AlphaFoldDB" id="A0A7D6ZVL5"/>
<dbReference type="RefSeq" id="WP_181600825.1">
    <property type="nucleotide sequence ID" value="NZ_CP059378.1"/>
</dbReference>
<organism evidence="1 2">
    <name type="scientific">Clostridium intestinale</name>
    <dbReference type="NCBI Taxonomy" id="36845"/>
    <lineage>
        <taxon>Bacteria</taxon>
        <taxon>Bacillati</taxon>
        <taxon>Bacillota</taxon>
        <taxon>Clostridia</taxon>
        <taxon>Eubacteriales</taxon>
        <taxon>Clostridiaceae</taxon>
        <taxon>Clostridium</taxon>
    </lineage>
</organism>
<name>A0A7D6ZVL5_9CLOT</name>
<gene>
    <name evidence="1" type="ORF">HZF06_15440</name>
</gene>